<organism evidence="2 3">
    <name type="scientific">Microdochium trichocladiopsis</name>
    <dbReference type="NCBI Taxonomy" id="1682393"/>
    <lineage>
        <taxon>Eukaryota</taxon>
        <taxon>Fungi</taxon>
        <taxon>Dikarya</taxon>
        <taxon>Ascomycota</taxon>
        <taxon>Pezizomycotina</taxon>
        <taxon>Sordariomycetes</taxon>
        <taxon>Xylariomycetidae</taxon>
        <taxon>Xylariales</taxon>
        <taxon>Microdochiaceae</taxon>
        <taxon>Microdochium</taxon>
    </lineage>
</organism>
<proteinExistence type="predicted"/>
<dbReference type="Proteomes" id="UP000756346">
    <property type="component" value="Unassembled WGS sequence"/>
</dbReference>
<evidence type="ECO:0000313" key="3">
    <source>
        <dbReference type="Proteomes" id="UP000756346"/>
    </source>
</evidence>
<accession>A0A9P9BUK5</accession>
<dbReference type="RefSeq" id="XP_046016695.1">
    <property type="nucleotide sequence ID" value="XM_046152748.1"/>
</dbReference>
<dbReference type="OrthoDB" id="2507450at2759"/>
<feature type="transmembrane region" description="Helical" evidence="1">
    <location>
        <begin position="38"/>
        <end position="58"/>
    </location>
</feature>
<keyword evidence="3" id="KW-1185">Reference proteome</keyword>
<keyword evidence="1" id="KW-0812">Transmembrane</keyword>
<dbReference type="EMBL" id="JAGTJQ010000002">
    <property type="protein sequence ID" value="KAH7037574.1"/>
    <property type="molecule type" value="Genomic_DNA"/>
</dbReference>
<keyword evidence="1" id="KW-1133">Transmembrane helix</keyword>
<dbReference type="AlphaFoldDB" id="A0A9P9BUK5"/>
<sequence>MASSVLASLATSRATTKLNASTMHNTTTTTRTRRARLPTTMITIYTTILCIMMLVAAASASPSSAAGNEELVGSMEIFPRQGAKPGQVLLANLQPFSGKLGGFSAPQISQSKDSSRPFEVDGNTFTDFASAADRACDNQKNECADAANAGRNNAFSVGECDKQNEQCKKAATAAKDTNFATFSFADDENEYFCEE</sequence>
<evidence type="ECO:0000256" key="1">
    <source>
        <dbReference type="SAM" id="Phobius"/>
    </source>
</evidence>
<comment type="caution">
    <text evidence="2">The sequence shown here is derived from an EMBL/GenBank/DDBJ whole genome shotgun (WGS) entry which is preliminary data.</text>
</comment>
<name>A0A9P9BUK5_9PEZI</name>
<protein>
    <submittedName>
        <fullName evidence="2">Uncharacterized protein</fullName>
    </submittedName>
</protein>
<dbReference type="GeneID" id="70182294"/>
<gene>
    <name evidence="2" type="ORF">B0I36DRAFT_314352</name>
</gene>
<keyword evidence="1" id="KW-0472">Membrane</keyword>
<reference evidence="2" key="1">
    <citation type="journal article" date="2021" name="Nat. Commun.">
        <title>Genetic determinants of endophytism in the Arabidopsis root mycobiome.</title>
        <authorList>
            <person name="Mesny F."/>
            <person name="Miyauchi S."/>
            <person name="Thiergart T."/>
            <person name="Pickel B."/>
            <person name="Atanasova L."/>
            <person name="Karlsson M."/>
            <person name="Huettel B."/>
            <person name="Barry K.W."/>
            <person name="Haridas S."/>
            <person name="Chen C."/>
            <person name="Bauer D."/>
            <person name="Andreopoulos W."/>
            <person name="Pangilinan J."/>
            <person name="LaButti K."/>
            <person name="Riley R."/>
            <person name="Lipzen A."/>
            <person name="Clum A."/>
            <person name="Drula E."/>
            <person name="Henrissat B."/>
            <person name="Kohler A."/>
            <person name="Grigoriev I.V."/>
            <person name="Martin F.M."/>
            <person name="Hacquard S."/>
        </authorList>
    </citation>
    <scope>NUCLEOTIDE SEQUENCE</scope>
    <source>
        <strain evidence="2">MPI-CAGE-CH-0230</strain>
    </source>
</reference>
<evidence type="ECO:0000313" key="2">
    <source>
        <dbReference type="EMBL" id="KAH7037574.1"/>
    </source>
</evidence>